<evidence type="ECO:0000256" key="4">
    <source>
        <dbReference type="ARBA" id="ARBA00022519"/>
    </source>
</evidence>
<gene>
    <name evidence="10" type="ORF">SAMN05216255_0367</name>
</gene>
<dbReference type="SMART" id="SM00382">
    <property type="entry name" value="AAA"/>
    <property type="match status" value="1"/>
</dbReference>
<dbReference type="InterPro" id="IPR003593">
    <property type="entry name" value="AAA+_ATPase"/>
</dbReference>
<reference evidence="11" key="1">
    <citation type="submission" date="2017-06" db="EMBL/GenBank/DDBJ databases">
        <authorList>
            <person name="Varghese N."/>
            <person name="Submissions S."/>
        </authorList>
    </citation>
    <scope>NUCLEOTIDE SEQUENCE [LARGE SCALE GENOMIC DNA]</scope>
    <source>
        <strain evidence="11">CIP 108523</strain>
    </source>
</reference>
<dbReference type="InterPro" id="IPR050086">
    <property type="entry name" value="MetN_ABC_transporter-like"/>
</dbReference>
<keyword evidence="4" id="KW-0997">Cell inner membrane</keyword>
<dbReference type="NCBIfam" id="TIGR02315">
    <property type="entry name" value="ABC_phnC"/>
    <property type="match status" value="1"/>
</dbReference>
<dbReference type="GO" id="GO:0005886">
    <property type="term" value="C:plasma membrane"/>
    <property type="evidence" value="ECO:0007669"/>
    <property type="project" value="UniProtKB-SubCell"/>
</dbReference>
<keyword evidence="8" id="KW-0472">Membrane</keyword>
<sequence length="265" mass="28514">MIRVSQLSKHYGGNQVLRGIDLQIGAGEFVVVLGQSGAGKSTFLRCMNRLARADGGELQVAGIDALDARDERALRRQVAMIFQHHNVVPRLSVLKNVLTGRLASVSTLASVLQLFSQADVELARQCLLRVGLAHKADARTDSLSGGQMQRVGIARALAQQPKVILADEPVASLDPKTARLVMQYLHDASRELGITVVCNLHQVEFAREFADRIVGLAHGRLVYDGDASGLDEATLQRIYPDAESTEDESAAACAPQLHYANGLGG</sequence>
<dbReference type="InterPro" id="IPR027417">
    <property type="entry name" value="P-loop_NTPase"/>
</dbReference>
<evidence type="ECO:0000256" key="2">
    <source>
        <dbReference type="ARBA" id="ARBA00022448"/>
    </source>
</evidence>
<name>A0A238ZF65_9PSED</name>
<comment type="subcellular location">
    <subcellularLocation>
        <location evidence="1">Cell inner membrane</location>
        <topology evidence="1">Peripheral membrane protein</topology>
    </subcellularLocation>
</comment>
<dbReference type="Gene3D" id="3.40.50.300">
    <property type="entry name" value="P-loop containing nucleotide triphosphate hydrolases"/>
    <property type="match status" value="1"/>
</dbReference>
<dbReference type="SUPFAM" id="SSF52540">
    <property type="entry name" value="P-loop containing nucleoside triphosphate hydrolases"/>
    <property type="match status" value="1"/>
</dbReference>
<dbReference type="InterPro" id="IPR003439">
    <property type="entry name" value="ABC_transporter-like_ATP-bd"/>
</dbReference>
<evidence type="ECO:0000256" key="3">
    <source>
        <dbReference type="ARBA" id="ARBA00022475"/>
    </source>
</evidence>
<keyword evidence="11" id="KW-1185">Reference proteome</keyword>
<dbReference type="RefSeq" id="WP_089358606.1">
    <property type="nucleotide sequence ID" value="NZ_FZOG01000001.1"/>
</dbReference>
<dbReference type="InterPro" id="IPR017871">
    <property type="entry name" value="ABC_transporter-like_CS"/>
</dbReference>
<dbReference type="InterPro" id="IPR012693">
    <property type="entry name" value="ABC_transpr_PhnC"/>
</dbReference>
<accession>A0A238ZF65</accession>
<evidence type="ECO:0000313" key="11">
    <source>
        <dbReference type="Proteomes" id="UP000242915"/>
    </source>
</evidence>
<dbReference type="PROSITE" id="PS00211">
    <property type="entry name" value="ABC_TRANSPORTER_1"/>
    <property type="match status" value="1"/>
</dbReference>
<keyword evidence="7" id="KW-1278">Translocase</keyword>
<keyword evidence="2" id="KW-0813">Transport</keyword>
<evidence type="ECO:0000313" key="10">
    <source>
        <dbReference type="EMBL" id="SNR81769.1"/>
    </source>
</evidence>
<dbReference type="GO" id="GO:0005524">
    <property type="term" value="F:ATP binding"/>
    <property type="evidence" value="ECO:0007669"/>
    <property type="project" value="UniProtKB-KW"/>
</dbReference>
<evidence type="ECO:0000256" key="5">
    <source>
        <dbReference type="ARBA" id="ARBA00022741"/>
    </source>
</evidence>
<feature type="domain" description="ABC transporter" evidence="9">
    <location>
        <begin position="2"/>
        <end position="243"/>
    </location>
</feature>
<dbReference type="PROSITE" id="PS50893">
    <property type="entry name" value="ABC_TRANSPORTER_2"/>
    <property type="match status" value="1"/>
</dbReference>
<evidence type="ECO:0000256" key="1">
    <source>
        <dbReference type="ARBA" id="ARBA00004417"/>
    </source>
</evidence>
<dbReference type="EMBL" id="FZOG01000001">
    <property type="protein sequence ID" value="SNR81769.1"/>
    <property type="molecule type" value="Genomic_DNA"/>
</dbReference>
<dbReference type="Proteomes" id="UP000242915">
    <property type="component" value="Unassembled WGS sequence"/>
</dbReference>
<protein>
    <submittedName>
        <fullName evidence="10">Phosphonate transport system ATP-binding protein</fullName>
    </submittedName>
</protein>
<evidence type="ECO:0000256" key="8">
    <source>
        <dbReference type="ARBA" id="ARBA00023136"/>
    </source>
</evidence>
<dbReference type="GO" id="GO:0015416">
    <property type="term" value="F:ABC-type phosphonate transporter activity"/>
    <property type="evidence" value="ECO:0007669"/>
    <property type="project" value="InterPro"/>
</dbReference>
<dbReference type="GO" id="GO:0016887">
    <property type="term" value="F:ATP hydrolysis activity"/>
    <property type="evidence" value="ECO:0007669"/>
    <property type="project" value="InterPro"/>
</dbReference>
<keyword evidence="5" id="KW-0547">Nucleotide-binding</keyword>
<organism evidence="10 11">
    <name type="scientific">Pseudomonas segetis</name>
    <dbReference type="NCBI Taxonomy" id="298908"/>
    <lineage>
        <taxon>Bacteria</taxon>
        <taxon>Pseudomonadati</taxon>
        <taxon>Pseudomonadota</taxon>
        <taxon>Gammaproteobacteria</taxon>
        <taxon>Pseudomonadales</taxon>
        <taxon>Pseudomonadaceae</taxon>
        <taxon>Pseudomonas</taxon>
    </lineage>
</organism>
<keyword evidence="3" id="KW-1003">Cell membrane</keyword>
<keyword evidence="6 10" id="KW-0067">ATP-binding</keyword>
<dbReference type="AlphaFoldDB" id="A0A238ZF65"/>
<dbReference type="CDD" id="cd03256">
    <property type="entry name" value="ABC_PhnC_transporter"/>
    <property type="match status" value="1"/>
</dbReference>
<dbReference type="PANTHER" id="PTHR43166:SF6">
    <property type="entry name" value="PHOSPHONATES IMPORT ATP-BINDING PROTEIN PHNC"/>
    <property type="match status" value="1"/>
</dbReference>
<dbReference type="Pfam" id="PF00005">
    <property type="entry name" value="ABC_tran"/>
    <property type="match status" value="1"/>
</dbReference>
<evidence type="ECO:0000259" key="9">
    <source>
        <dbReference type="PROSITE" id="PS50893"/>
    </source>
</evidence>
<evidence type="ECO:0000256" key="7">
    <source>
        <dbReference type="ARBA" id="ARBA00022967"/>
    </source>
</evidence>
<evidence type="ECO:0000256" key="6">
    <source>
        <dbReference type="ARBA" id="ARBA00022840"/>
    </source>
</evidence>
<dbReference type="PANTHER" id="PTHR43166">
    <property type="entry name" value="AMINO ACID IMPORT ATP-BINDING PROTEIN"/>
    <property type="match status" value="1"/>
</dbReference>
<proteinExistence type="predicted"/>